<name>X1CAK7_9ZZZZ</name>
<evidence type="ECO:0000313" key="1">
    <source>
        <dbReference type="EMBL" id="GAH05181.1"/>
    </source>
</evidence>
<dbReference type="AlphaFoldDB" id="X1CAK7"/>
<reference evidence="1" key="1">
    <citation type="journal article" date="2014" name="Front. Microbiol.">
        <title>High frequency of phylogenetically diverse reductive dehalogenase-homologous genes in deep subseafloor sedimentary metagenomes.</title>
        <authorList>
            <person name="Kawai M."/>
            <person name="Futagami T."/>
            <person name="Toyoda A."/>
            <person name="Takaki Y."/>
            <person name="Nishi S."/>
            <person name="Hori S."/>
            <person name="Arai W."/>
            <person name="Tsubouchi T."/>
            <person name="Morono Y."/>
            <person name="Uchiyama I."/>
            <person name="Ito T."/>
            <person name="Fujiyama A."/>
            <person name="Inagaki F."/>
            <person name="Takami H."/>
        </authorList>
    </citation>
    <scope>NUCLEOTIDE SEQUENCE</scope>
    <source>
        <strain evidence="1">Expedition CK06-06</strain>
    </source>
</reference>
<comment type="caution">
    <text evidence="1">The sequence shown here is derived from an EMBL/GenBank/DDBJ whole genome shotgun (WGS) entry which is preliminary data.</text>
</comment>
<feature type="non-terminal residue" evidence="1">
    <location>
        <position position="1"/>
    </location>
</feature>
<dbReference type="EMBL" id="BART01020684">
    <property type="protein sequence ID" value="GAH05181.1"/>
    <property type="molecule type" value="Genomic_DNA"/>
</dbReference>
<proteinExistence type="predicted"/>
<organism evidence="1">
    <name type="scientific">marine sediment metagenome</name>
    <dbReference type="NCBI Taxonomy" id="412755"/>
    <lineage>
        <taxon>unclassified sequences</taxon>
        <taxon>metagenomes</taxon>
        <taxon>ecological metagenomes</taxon>
    </lineage>
</organism>
<gene>
    <name evidence="1" type="ORF">S01H4_38361</name>
</gene>
<protein>
    <submittedName>
        <fullName evidence="1">Uncharacterized protein</fullName>
    </submittedName>
</protein>
<accession>X1CAK7</accession>
<sequence>AAYIQNYKGEPLSGFYFTIGTNISTISGRNGLVTFHVVGLSDGNTHNVTVSTSSTTNYQTVEVMYTSLYNTMVVYVDYGSI</sequence>